<accession>A0A6C1E8I6</accession>
<evidence type="ECO:0000313" key="2">
    <source>
        <dbReference type="Proteomes" id="UP000501346"/>
    </source>
</evidence>
<sequence>MDEVLPLFRDSHIPQIKDYQLELQNDLTKTNEAFQKNLLKNYNKILSLTDSVNDLSLNLKNVDQDFKSLCFNDEKFQLNKLAPLPYQTTTHISPPRDEEKVSIPSQNILVISNWTISINNFCNRIVTSTTPSRIFDELLLNFHELSLIPVPSKFEALVKDKCCRLQKFLVDSMKTLNLTLLQWVKLYNLLNTEFSSKWDDDLLSIFNESLFETLFNDNVQALLISSANSKDHQYHSNQQYKDAIVVDFVNSSTFRDHLIRRTVKEINTHLDTLSTLRAKLKEPETLHKLDIFHDNDTNLNDGTVSPLDDDALKQYIDTAVFYSKGLTNDTTLQIYQTVQPTIEILQNLELYKCPQETLTDLRNKLITQLQEFKTQISSRLPSPLENSTSVVDDFITSYNNHNLLQLVIDQITQLRQQ</sequence>
<protein>
    <submittedName>
        <fullName evidence="1">Golgi transport complex subunit 1</fullName>
    </submittedName>
</protein>
<name>A0A6C1E8I6_SACPS</name>
<proteinExistence type="predicted"/>
<dbReference type="AlphaFoldDB" id="A0A6C1E8I6"/>
<reference evidence="1 2" key="1">
    <citation type="journal article" date="2019" name="BMC Genomics">
        <title>Chromosome level assembly and comparative genome analysis confirm lager-brewing yeasts originated from a single hybridization.</title>
        <authorList>
            <person name="Salazar A.N."/>
            <person name="Gorter de Vries A.R."/>
            <person name="van den Broek M."/>
            <person name="Brouwers N."/>
            <person name="de la Torre Cortes P."/>
            <person name="Kuijpers N.G.A."/>
            <person name="Daran J.G."/>
            <person name="Abeel T."/>
        </authorList>
    </citation>
    <scope>NUCLEOTIDE SEQUENCE [LARGE SCALE GENOMIC DNA]</scope>
    <source>
        <strain evidence="1 2">CBS 1483</strain>
    </source>
</reference>
<dbReference type="OrthoDB" id="4068191at2759"/>
<dbReference type="EMBL" id="CP049004">
    <property type="protein sequence ID" value="QID84884.1"/>
    <property type="molecule type" value="Genomic_DNA"/>
</dbReference>
<organism evidence="1 2">
    <name type="scientific">Saccharomyces pastorianus</name>
    <name type="common">Lager yeast</name>
    <name type="synonym">Saccharomyces cerevisiae x Saccharomyces eubayanus</name>
    <dbReference type="NCBI Taxonomy" id="27292"/>
    <lineage>
        <taxon>Eukaryota</taxon>
        <taxon>Fungi</taxon>
        <taxon>Dikarya</taxon>
        <taxon>Ascomycota</taxon>
        <taxon>Saccharomycotina</taxon>
        <taxon>Saccharomycetes</taxon>
        <taxon>Saccharomycetales</taxon>
        <taxon>Saccharomycetaceae</taxon>
        <taxon>Saccharomyces</taxon>
    </lineage>
</organism>
<keyword evidence="2" id="KW-1185">Reference proteome</keyword>
<dbReference type="Proteomes" id="UP000501346">
    <property type="component" value="Chromosome SeVII-ScVII"/>
</dbReference>
<gene>
    <name evidence="1" type="primary">COG1</name>
    <name evidence="1" type="ORF">GRS66_007419</name>
</gene>
<evidence type="ECO:0000313" key="1">
    <source>
        <dbReference type="EMBL" id="QID84884.1"/>
    </source>
</evidence>